<evidence type="ECO:0000259" key="8">
    <source>
        <dbReference type="PROSITE" id="PS51371"/>
    </source>
</evidence>
<dbReference type="GO" id="GO:0005886">
    <property type="term" value="C:plasma membrane"/>
    <property type="evidence" value="ECO:0007669"/>
    <property type="project" value="UniProtKB-SubCell"/>
</dbReference>
<evidence type="ECO:0000313" key="10">
    <source>
        <dbReference type="Proteomes" id="UP000077875"/>
    </source>
</evidence>
<feature type="transmembrane region" description="Helical" evidence="7">
    <location>
        <begin position="12"/>
        <end position="37"/>
    </location>
</feature>
<dbReference type="EMBL" id="CP015243">
    <property type="protein sequence ID" value="ANF58348.1"/>
    <property type="molecule type" value="Genomic_DNA"/>
</dbReference>
<evidence type="ECO:0000256" key="5">
    <source>
        <dbReference type="ARBA" id="ARBA00023122"/>
    </source>
</evidence>
<dbReference type="Pfam" id="PF03471">
    <property type="entry name" value="CorC_HlyC"/>
    <property type="match status" value="1"/>
</dbReference>
<dbReference type="GO" id="GO:0050660">
    <property type="term" value="F:flavin adenine dinucleotide binding"/>
    <property type="evidence" value="ECO:0007669"/>
    <property type="project" value="InterPro"/>
</dbReference>
<dbReference type="InterPro" id="IPR046342">
    <property type="entry name" value="CBS_dom_sf"/>
</dbReference>
<evidence type="ECO:0000256" key="6">
    <source>
        <dbReference type="PROSITE-ProRule" id="PRU00703"/>
    </source>
</evidence>
<dbReference type="STRING" id="376489.A5892_13420"/>
<accession>A0A172YGF6</accession>
<dbReference type="PROSITE" id="PS51371">
    <property type="entry name" value="CBS"/>
    <property type="match status" value="2"/>
</dbReference>
<feature type="transmembrane region" description="Helical" evidence="7">
    <location>
        <begin position="49"/>
        <end position="70"/>
    </location>
</feature>
<dbReference type="SUPFAM" id="SSF56176">
    <property type="entry name" value="FAD-binding/transporter-associated domain-like"/>
    <property type="match status" value="1"/>
</dbReference>
<dbReference type="PANTHER" id="PTHR22777">
    <property type="entry name" value="HEMOLYSIN-RELATED"/>
    <property type="match status" value="1"/>
</dbReference>
<evidence type="ECO:0000256" key="3">
    <source>
        <dbReference type="ARBA" id="ARBA00022475"/>
    </source>
</evidence>
<dbReference type="SUPFAM" id="SSF54631">
    <property type="entry name" value="CBS-domain pair"/>
    <property type="match status" value="1"/>
</dbReference>
<dbReference type="Pfam" id="PF00571">
    <property type="entry name" value="CBS"/>
    <property type="match status" value="1"/>
</dbReference>
<keyword evidence="10" id="KW-1185">Reference proteome</keyword>
<keyword evidence="7" id="KW-0812">Transmembrane</keyword>
<comment type="subcellular location">
    <subcellularLocation>
        <location evidence="1">Cell membrane</location>
        <topology evidence="1">Multi-pass membrane protein</topology>
    </subcellularLocation>
</comment>
<dbReference type="PANTHER" id="PTHR22777:SF30">
    <property type="entry name" value="UPF0053 PROTEIN YEGH"/>
    <property type="match status" value="1"/>
</dbReference>
<feature type="transmembrane region" description="Helical" evidence="7">
    <location>
        <begin position="121"/>
        <end position="143"/>
    </location>
</feature>
<dbReference type="KEGG" id="haa:A5892_13420"/>
<organism evidence="9 10">
    <name type="scientific">Halotalea alkalilenta</name>
    <dbReference type="NCBI Taxonomy" id="376489"/>
    <lineage>
        <taxon>Bacteria</taxon>
        <taxon>Pseudomonadati</taxon>
        <taxon>Pseudomonadota</taxon>
        <taxon>Gammaproteobacteria</taxon>
        <taxon>Oceanospirillales</taxon>
        <taxon>Halomonadaceae</taxon>
        <taxon>Halotalea</taxon>
    </lineage>
</organism>
<dbReference type="Pfam" id="PF03741">
    <property type="entry name" value="TerC"/>
    <property type="match status" value="1"/>
</dbReference>
<dbReference type="AlphaFoldDB" id="A0A172YGF6"/>
<feature type="domain" description="CBS" evidence="8">
    <location>
        <begin position="314"/>
        <end position="375"/>
    </location>
</feature>
<dbReference type="InterPro" id="IPR044751">
    <property type="entry name" value="Ion_transp-like_CBS"/>
</dbReference>
<dbReference type="InterPro" id="IPR000644">
    <property type="entry name" value="CBS_dom"/>
</dbReference>
<dbReference type="Gene3D" id="3.30.465.10">
    <property type="match status" value="1"/>
</dbReference>
<keyword evidence="4" id="KW-0677">Repeat</keyword>
<feature type="transmembrane region" description="Helical" evidence="7">
    <location>
        <begin position="186"/>
        <end position="209"/>
    </location>
</feature>
<dbReference type="InterPro" id="IPR005496">
    <property type="entry name" value="Integral_membrane_TerC"/>
</dbReference>
<reference evidence="9 10" key="1">
    <citation type="submission" date="2016-04" db="EMBL/GenBank/DDBJ databases">
        <title>Complete Genome Sequence of Halotalea alkalilenta IHB B 13600.</title>
        <authorList>
            <person name="Swarnkar M.K."/>
            <person name="Sharma A."/>
            <person name="Kaushal K."/>
            <person name="Soni R."/>
            <person name="Rana S."/>
            <person name="Singh A.K."/>
            <person name="Gulati A."/>
        </authorList>
    </citation>
    <scope>NUCLEOTIDE SEQUENCE [LARGE SCALE GENOMIC DNA]</scope>
    <source>
        <strain evidence="9 10">IHB B 13600</strain>
    </source>
</reference>
<feature type="domain" description="CBS" evidence="8">
    <location>
        <begin position="378"/>
        <end position="434"/>
    </location>
</feature>
<keyword evidence="7" id="KW-0472">Membrane</keyword>
<evidence type="ECO:0000313" key="9">
    <source>
        <dbReference type="EMBL" id="ANF58348.1"/>
    </source>
</evidence>
<proteinExistence type="inferred from homology"/>
<dbReference type="CDD" id="cd04590">
    <property type="entry name" value="CBS_pair_CorC_HlyC_assoc"/>
    <property type="match status" value="1"/>
</dbReference>
<evidence type="ECO:0000256" key="4">
    <source>
        <dbReference type="ARBA" id="ARBA00022737"/>
    </source>
</evidence>
<keyword evidence="7" id="KW-1133">Transmembrane helix</keyword>
<feature type="transmembrane region" description="Helical" evidence="7">
    <location>
        <begin position="155"/>
        <end position="174"/>
    </location>
</feature>
<dbReference type="Gene3D" id="3.10.580.10">
    <property type="entry name" value="CBS-domain"/>
    <property type="match status" value="1"/>
</dbReference>
<keyword evidence="5 6" id="KW-0129">CBS domain</keyword>
<name>A0A172YGF6_9GAMM</name>
<evidence type="ECO:0000256" key="2">
    <source>
        <dbReference type="ARBA" id="ARBA00006337"/>
    </source>
</evidence>
<dbReference type="InterPro" id="IPR036318">
    <property type="entry name" value="FAD-bd_PCMH-like_sf"/>
</dbReference>
<dbReference type="InterPro" id="IPR016169">
    <property type="entry name" value="FAD-bd_PCMH_sub2"/>
</dbReference>
<dbReference type="InterPro" id="IPR005170">
    <property type="entry name" value="Transptr-assoc_dom"/>
</dbReference>
<gene>
    <name evidence="9" type="ORF">A5892_13420</name>
</gene>
<feature type="transmembrane region" description="Helical" evidence="7">
    <location>
        <begin position="76"/>
        <end position="100"/>
    </location>
</feature>
<comment type="similarity">
    <text evidence="2">Belongs to the UPF0053 family.</text>
</comment>
<evidence type="ECO:0000256" key="1">
    <source>
        <dbReference type="ARBA" id="ARBA00004651"/>
    </source>
</evidence>
<evidence type="ECO:0000256" key="7">
    <source>
        <dbReference type="SAM" id="Phobius"/>
    </source>
</evidence>
<dbReference type="RefSeq" id="WP_064123236.1">
    <property type="nucleotide sequence ID" value="NZ_CP015243.1"/>
</dbReference>
<sequence>MFEWLMDPTVWAGLLTLILLELVLGIDNLVFIAILADKLPPEQRDRARVIGLSLALLMRLGLLASISWLMGMTQPLFSIADLEVSVRDLILIVGGLFLIYKATSELHEHISPASHRASGKSVVYSSFGVVVMQIVVLDAVFSIDSVITAVGMVQHIEVMMIAVVIAVVVMLIASKPLTVFVSKHPTVILLCLGFLLMIGFSLVCEGLGIHIPKGYLYGAIVFSLLIEMLQELRRRSSKSDQSWRGGRRARTTEAVMRLIGGSDLSVHTNSVFNSQQEHASRGDEPVALFDANERRMVMGVLSLADKPIEAIITLRRELETLDVLDPIEQQLETLANSRHSWLVAIEDGHTDEPLGVISKKRLLAPLLAGEKPEDLREMIEQPLVLLENVSVIDAVEHFRASGKSFAFVVDEFGTLTGIATTTDILEEIAGELPEPGEATTPAVTEVSPDCYDVDASEDIHDINQYLPVPLPTGRDYTTLAGLVLDRLESLPYIGAVTSVEGWRLEVSDVERHRIMRVRLVREEANEEHEQPTH</sequence>
<dbReference type="Proteomes" id="UP000077875">
    <property type="component" value="Chromosome"/>
</dbReference>
<keyword evidence="3" id="KW-1003">Cell membrane</keyword>
<dbReference type="SMART" id="SM01091">
    <property type="entry name" value="CorC_HlyC"/>
    <property type="match status" value="1"/>
</dbReference>
<protein>
    <recommendedName>
        <fullName evidence="8">CBS domain-containing protein</fullName>
    </recommendedName>
</protein>